<dbReference type="EMBL" id="CP059399">
    <property type="protein sequence ID" value="QLY28518.1"/>
    <property type="molecule type" value="Genomic_DNA"/>
</dbReference>
<comment type="similarity">
    <text evidence="1">Belongs to the CFA/CMAS family.</text>
</comment>
<evidence type="ECO:0000256" key="4">
    <source>
        <dbReference type="ARBA" id="ARBA00022691"/>
    </source>
</evidence>
<dbReference type="InterPro" id="IPR029063">
    <property type="entry name" value="SAM-dependent_MTases_sf"/>
</dbReference>
<keyword evidence="5" id="KW-0443">Lipid metabolism</keyword>
<keyword evidence="3 8" id="KW-0808">Transferase</keyword>
<reference evidence="8 9" key="1">
    <citation type="submission" date="2020-07" db="EMBL/GenBank/DDBJ databases">
        <authorList>
            <person name="Zhuang K."/>
            <person name="Ran Y."/>
        </authorList>
    </citation>
    <scope>NUCLEOTIDE SEQUENCE [LARGE SCALE GENOMIC DNA]</scope>
    <source>
        <strain evidence="8 9">WCH-YHL-001</strain>
    </source>
</reference>
<proteinExistence type="inferred from homology"/>
<dbReference type="PANTHER" id="PTHR43667">
    <property type="entry name" value="CYCLOPROPANE-FATTY-ACYL-PHOSPHOLIPID SYNTHASE"/>
    <property type="match status" value="1"/>
</dbReference>
<dbReference type="InterPro" id="IPR003333">
    <property type="entry name" value="CMAS"/>
</dbReference>
<dbReference type="InterPro" id="IPR050723">
    <property type="entry name" value="CFA/CMAS"/>
</dbReference>
<evidence type="ECO:0000256" key="2">
    <source>
        <dbReference type="ARBA" id="ARBA00022603"/>
    </source>
</evidence>
<protein>
    <submittedName>
        <fullName evidence="8">Class I SAM-dependent methyltransferase</fullName>
    </submittedName>
</protein>
<evidence type="ECO:0000256" key="3">
    <source>
        <dbReference type="ARBA" id="ARBA00022679"/>
    </source>
</evidence>
<dbReference type="PANTHER" id="PTHR43667:SF1">
    <property type="entry name" value="CYCLOPROPANE-FATTY-ACYL-PHOSPHOLIPID SYNTHASE"/>
    <property type="match status" value="1"/>
</dbReference>
<dbReference type="GO" id="GO:0032259">
    <property type="term" value="P:methylation"/>
    <property type="evidence" value="ECO:0007669"/>
    <property type="project" value="UniProtKB-KW"/>
</dbReference>
<sequence length="299" mass="34474">MPRHAPFYAEVQSHYDLSDDFFALFLDPTRTYSCAYWQRPEFTLEQAQQAKIDLALGKCNLEPGMTLLDIGCGWGSTLLRAAAHYDVDVIGLTLSRNQYDYVHHRIEQGEFPGRRVEVRLQGWEEFDGHADRIVSIGAFEHFRQERYEDFFDFAYTTLPADGIMLLHTIVAYGLNYLRANDIALTREDFAFFRFLRDTIFPGGQLPLPVGRNPRGVREYAEAGGFTVTRIQPLQLHYAKTLDAWASALRENRAEAIALAGHSTYDTYLRYLTGCADHFRIGHFDVMQFTCVKDQRYMPR</sequence>
<accession>A0A7D6Z9S8</accession>
<feature type="binding site" evidence="7">
    <location>
        <begin position="32"/>
        <end position="33"/>
    </location>
    <ligand>
        <name>S-adenosyl-L-methionine</name>
        <dbReference type="ChEBI" id="CHEBI:59789"/>
    </ligand>
</feature>
<dbReference type="NCBIfam" id="NF040660">
    <property type="entry name" value="mycolic_MTase"/>
    <property type="match status" value="1"/>
</dbReference>
<dbReference type="PIRSF" id="PIRSF003085">
    <property type="entry name" value="CMAS"/>
    <property type="match status" value="1"/>
</dbReference>
<dbReference type="FunFam" id="3.40.50.150:FF:000115">
    <property type="entry name" value="Cyclopropane mycolic acid synthase 1"/>
    <property type="match status" value="1"/>
</dbReference>
<name>A0A7D6Z9S8_9NOCA</name>
<evidence type="ECO:0000256" key="6">
    <source>
        <dbReference type="PIRSR" id="PIRSR003085-1"/>
    </source>
</evidence>
<organism evidence="8 9">
    <name type="scientific">Nocardia huaxiensis</name>
    <dbReference type="NCBI Taxonomy" id="2755382"/>
    <lineage>
        <taxon>Bacteria</taxon>
        <taxon>Bacillati</taxon>
        <taxon>Actinomycetota</taxon>
        <taxon>Actinomycetes</taxon>
        <taxon>Mycobacteriales</taxon>
        <taxon>Nocardiaceae</taxon>
        <taxon>Nocardia</taxon>
    </lineage>
</organism>
<dbReference type="Gene3D" id="3.40.50.150">
    <property type="entry name" value="Vaccinia Virus protein VP39"/>
    <property type="match status" value="1"/>
</dbReference>
<dbReference type="RefSeq" id="WP_181579724.1">
    <property type="nucleotide sequence ID" value="NZ_CP059399.1"/>
</dbReference>
<dbReference type="Proteomes" id="UP000515512">
    <property type="component" value="Chromosome"/>
</dbReference>
<dbReference type="SUPFAM" id="SSF53335">
    <property type="entry name" value="S-adenosyl-L-methionine-dependent methyltransferases"/>
    <property type="match status" value="1"/>
</dbReference>
<evidence type="ECO:0000313" key="9">
    <source>
        <dbReference type="Proteomes" id="UP000515512"/>
    </source>
</evidence>
<feature type="active site" evidence="6">
    <location>
        <position position="274"/>
    </location>
</feature>
<dbReference type="GO" id="GO:0008610">
    <property type="term" value="P:lipid biosynthetic process"/>
    <property type="evidence" value="ECO:0007669"/>
    <property type="project" value="InterPro"/>
</dbReference>
<feature type="binding site" evidence="7">
    <location>
        <begin position="67"/>
        <end position="75"/>
    </location>
    <ligand>
        <name>S-adenosyl-L-methionine</name>
        <dbReference type="ChEBI" id="CHEBI:59789"/>
    </ligand>
</feature>
<dbReference type="GO" id="GO:0008168">
    <property type="term" value="F:methyltransferase activity"/>
    <property type="evidence" value="ECO:0007669"/>
    <property type="project" value="UniProtKB-KW"/>
</dbReference>
<keyword evidence="4" id="KW-0949">S-adenosyl-L-methionine</keyword>
<evidence type="ECO:0000256" key="1">
    <source>
        <dbReference type="ARBA" id="ARBA00010815"/>
    </source>
</evidence>
<evidence type="ECO:0000313" key="8">
    <source>
        <dbReference type="EMBL" id="QLY28518.1"/>
    </source>
</evidence>
<dbReference type="CDD" id="cd02440">
    <property type="entry name" value="AdoMet_MTases"/>
    <property type="match status" value="1"/>
</dbReference>
<dbReference type="KEGG" id="nhu:H0264_24525"/>
<evidence type="ECO:0000256" key="5">
    <source>
        <dbReference type="ARBA" id="ARBA00023098"/>
    </source>
</evidence>
<keyword evidence="9" id="KW-1185">Reference proteome</keyword>
<gene>
    <name evidence="8" type="ORF">H0264_24525</name>
</gene>
<feature type="binding site" evidence="7">
    <location>
        <begin position="93"/>
        <end position="98"/>
    </location>
    <ligand>
        <name>S-adenosyl-L-methionine</name>
        <dbReference type="ChEBI" id="CHEBI:59789"/>
    </ligand>
</feature>
<evidence type="ECO:0000256" key="7">
    <source>
        <dbReference type="PIRSR" id="PIRSR003085-2"/>
    </source>
</evidence>
<dbReference type="Pfam" id="PF02353">
    <property type="entry name" value="CMAS"/>
    <property type="match status" value="1"/>
</dbReference>
<feature type="binding site" evidence="7">
    <location>
        <begin position="123"/>
        <end position="124"/>
    </location>
    <ligand>
        <name>S-adenosyl-L-methionine</name>
        <dbReference type="ChEBI" id="CHEBI:59789"/>
    </ligand>
</feature>
<dbReference type="AlphaFoldDB" id="A0A7D6Z9S8"/>
<dbReference type="InterPro" id="IPR047672">
    <property type="entry name" value="CMAS_actinobact"/>
</dbReference>
<keyword evidence="2 8" id="KW-0489">Methyltransferase</keyword>